<keyword evidence="1" id="KW-0472">Membrane</keyword>
<organism evidence="3 4">
    <name type="scientific">Brachybacterium hainanense</name>
    <dbReference type="NCBI Taxonomy" id="1541174"/>
    <lineage>
        <taxon>Bacteria</taxon>
        <taxon>Bacillati</taxon>
        <taxon>Actinomycetota</taxon>
        <taxon>Actinomycetes</taxon>
        <taxon>Micrococcales</taxon>
        <taxon>Dermabacteraceae</taxon>
        <taxon>Brachybacterium</taxon>
    </lineage>
</organism>
<evidence type="ECO:0000256" key="1">
    <source>
        <dbReference type="SAM" id="Phobius"/>
    </source>
</evidence>
<evidence type="ECO:0000259" key="2">
    <source>
        <dbReference type="Pfam" id="PF02698"/>
    </source>
</evidence>
<dbReference type="InterPro" id="IPR051599">
    <property type="entry name" value="Cell_Envelope_Assoc"/>
</dbReference>
<evidence type="ECO:0000313" key="3">
    <source>
        <dbReference type="EMBL" id="MFC0676131.1"/>
    </source>
</evidence>
<proteinExistence type="predicted"/>
<dbReference type="CDD" id="cd06259">
    <property type="entry name" value="YdcF-like"/>
    <property type="match status" value="1"/>
</dbReference>
<feature type="transmembrane region" description="Helical" evidence="1">
    <location>
        <begin position="122"/>
        <end position="149"/>
    </location>
</feature>
<dbReference type="InterPro" id="IPR014729">
    <property type="entry name" value="Rossmann-like_a/b/a_fold"/>
</dbReference>
<feature type="transmembrane region" description="Helical" evidence="1">
    <location>
        <begin position="6"/>
        <end position="22"/>
    </location>
</feature>
<dbReference type="Pfam" id="PF02698">
    <property type="entry name" value="DUF218"/>
    <property type="match status" value="1"/>
</dbReference>
<feature type="domain" description="DUF218" evidence="2">
    <location>
        <begin position="160"/>
        <end position="301"/>
    </location>
</feature>
<feature type="transmembrane region" description="Helical" evidence="1">
    <location>
        <begin position="90"/>
        <end position="116"/>
    </location>
</feature>
<reference evidence="3 4" key="1">
    <citation type="submission" date="2024-09" db="EMBL/GenBank/DDBJ databases">
        <authorList>
            <person name="Sun Q."/>
            <person name="Mori K."/>
        </authorList>
    </citation>
    <scope>NUCLEOTIDE SEQUENCE [LARGE SCALE GENOMIC DNA]</scope>
    <source>
        <strain evidence="3 4">CICC 10874</strain>
    </source>
</reference>
<dbReference type="EMBL" id="JBHLSV010000043">
    <property type="protein sequence ID" value="MFC0676131.1"/>
    <property type="molecule type" value="Genomic_DNA"/>
</dbReference>
<keyword evidence="4" id="KW-1185">Reference proteome</keyword>
<gene>
    <name evidence="3" type="ORF">ACFFF6_19450</name>
</gene>
<dbReference type="Proteomes" id="UP001589793">
    <property type="component" value="Unassembled WGS sequence"/>
</dbReference>
<keyword evidence="1" id="KW-0812">Transmembrane</keyword>
<dbReference type="RefSeq" id="WP_376983179.1">
    <property type="nucleotide sequence ID" value="NZ_JBHLSV010000043.1"/>
</dbReference>
<dbReference type="PANTHER" id="PTHR30336:SF4">
    <property type="entry name" value="ENVELOPE BIOGENESIS FACTOR ELYC"/>
    <property type="match status" value="1"/>
</dbReference>
<protein>
    <submittedName>
        <fullName evidence="3">YdcF family protein</fullName>
    </submittedName>
</protein>
<evidence type="ECO:0000313" key="4">
    <source>
        <dbReference type="Proteomes" id="UP001589793"/>
    </source>
</evidence>
<comment type="caution">
    <text evidence="3">The sequence shown here is derived from an EMBL/GenBank/DDBJ whole genome shotgun (WGS) entry which is preliminary data.</text>
</comment>
<keyword evidence="1" id="KW-1133">Transmembrane helix</keyword>
<dbReference type="InterPro" id="IPR003848">
    <property type="entry name" value="DUF218"/>
</dbReference>
<name>A0ABV6RGK4_9MICO</name>
<feature type="transmembrane region" description="Helical" evidence="1">
    <location>
        <begin position="29"/>
        <end position="48"/>
    </location>
</feature>
<feature type="transmembrane region" description="Helical" evidence="1">
    <location>
        <begin position="54"/>
        <end position="78"/>
    </location>
</feature>
<sequence>MLSSIIMAVLWWAVFWWVFHRDRRRLRNGLLLIVAAWSTISLLLELIAQTLPGGGLLVLAAMLSVFPGVIALAVYLIANGLTMFRKEGRSLGNALSLLAGTGILVSPVLAGILVFTGRPLGIVLGVMIGLVGLHLGLAFLTFLAASLLYQHFPRRLDSTGVIVHGAGLIRGKVTPLLRGRLDAGVAKREELLSRGIDALLVPSGGQGADEPRSEGEAMAEYLVQEAGVPADRVLVEGASRTTEENLAFSHRLLEQHGHTGPFTVVTSRYHAFRAALIARSLGYEDEAIGGPTASYYVPSATLREFVAVMTYRRWWNLVALIPSIAVTALLALAVLAAS</sequence>
<dbReference type="Gene3D" id="3.40.50.620">
    <property type="entry name" value="HUPs"/>
    <property type="match status" value="1"/>
</dbReference>
<dbReference type="PANTHER" id="PTHR30336">
    <property type="entry name" value="INNER MEMBRANE PROTEIN, PROBABLE PERMEASE"/>
    <property type="match status" value="1"/>
</dbReference>
<feature type="transmembrane region" description="Helical" evidence="1">
    <location>
        <begin position="314"/>
        <end position="337"/>
    </location>
</feature>
<accession>A0ABV6RGK4</accession>